<dbReference type="Proteomes" id="UP000077726">
    <property type="component" value="Unassembled WGS sequence"/>
</dbReference>
<proteinExistence type="predicted"/>
<dbReference type="EMBL" id="LXSQ01000028">
    <property type="protein sequence ID" value="OAM37480.1"/>
    <property type="molecule type" value="Genomic_DNA"/>
</dbReference>
<dbReference type="Pfam" id="PF14301">
    <property type="entry name" value="DUF4376"/>
    <property type="match status" value="1"/>
</dbReference>
<dbReference type="RefSeq" id="WP_064090607.1">
    <property type="nucleotide sequence ID" value="NZ_LXSQ01000028.1"/>
</dbReference>
<comment type="caution">
    <text evidence="2">The sequence shown here is derived from an EMBL/GenBank/DDBJ whole genome shotgun (WGS) entry which is preliminary data.</text>
</comment>
<accession>A0A1B6VVF8</accession>
<gene>
    <name evidence="2" type="ORF">A7Q00_11175</name>
</gene>
<name>A0A1B6VVF8_9NEIS</name>
<dbReference type="STRING" id="1795832.A7Q00_11175"/>
<evidence type="ECO:0000313" key="2">
    <source>
        <dbReference type="EMBL" id="OAM37480.1"/>
    </source>
</evidence>
<dbReference type="InterPro" id="IPR025484">
    <property type="entry name" value="DUF4376"/>
</dbReference>
<evidence type="ECO:0000259" key="1">
    <source>
        <dbReference type="Pfam" id="PF14301"/>
    </source>
</evidence>
<feature type="domain" description="DUF4376" evidence="1">
    <location>
        <begin position="85"/>
        <end position="197"/>
    </location>
</feature>
<reference evidence="3" key="1">
    <citation type="submission" date="2016-05" db="EMBL/GenBank/DDBJ databases">
        <title>Draft genome of Corynebacterium afermentans subsp. afermentans LCDC 88199T.</title>
        <authorList>
            <person name="Bernier A.-M."/>
            <person name="Bernard K."/>
        </authorList>
    </citation>
    <scope>NUCLEOTIDE SEQUENCE [LARGE SCALE GENOMIC DNA]</scope>
    <source>
        <strain evidence="3">NML130454</strain>
    </source>
</reference>
<protein>
    <recommendedName>
        <fullName evidence="1">DUF4376 domain-containing protein</fullName>
    </recommendedName>
</protein>
<evidence type="ECO:0000313" key="3">
    <source>
        <dbReference type="Proteomes" id="UP000077726"/>
    </source>
</evidence>
<organism evidence="2 3">
    <name type="scientific">Eikenella halliae</name>
    <dbReference type="NCBI Taxonomy" id="1795832"/>
    <lineage>
        <taxon>Bacteria</taxon>
        <taxon>Pseudomonadati</taxon>
        <taxon>Pseudomonadota</taxon>
        <taxon>Betaproteobacteria</taxon>
        <taxon>Neisseriales</taxon>
        <taxon>Neisseriaceae</taxon>
        <taxon>Eikenella</taxon>
    </lineage>
</organism>
<dbReference type="AlphaFoldDB" id="A0A1B6VVF8"/>
<dbReference type="OrthoDB" id="8821413at2"/>
<keyword evidence="3" id="KW-1185">Reference proteome</keyword>
<sequence>MTIYYSKSNQAFYDDTIHSRLPEDAAAISPEQHAALLAGQSSGQVIMPGKDGKPVLAGQPPCPSSTWDGEQWHIDPECAARLKAEQQDEMWERIKAKRYDNLRHGVFVKSVGKWFQTDDATRLQYLTLRTLPDEAFPLKEPWKTMDNTFLPKEKCTKALFDEIVMQMVNDETADFHNAEHHRLAMLKADKPLEYDYSKGWTANYYTQSTMSLAAAAEVGGTTE</sequence>